<dbReference type="InterPro" id="IPR057567">
    <property type="entry name" value="TPR_TTI1_C"/>
</dbReference>
<evidence type="ECO:0000313" key="4">
    <source>
        <dbReference type="EMBL" id="CAH0559229.1"/>
    </source>
</evidence>
<dbReference type="PROSITE" id="PS50077">
    <property type="entry name" value="HEAT_REPEAT"/>
    <property type="match status" value="1"/>
</dbReference>
<dbReference type="InterPro" id="IPR021133">
    <property type="entry name" value="HEAT_type_2"/>
</dbReference>
<evidence type="ECO:0000313" key="5">
    <source>
        <dbReference type="Proteomes" id="UP001154078"/>
    </source>
</evidence>
<dbReference type="PANTHER" id="PTHR18460:SF3">
    <property type="entry name" value="TELO2-INTERACTING PROTEIN 1 HOMOLOG"/>
    <property type="match status" value="1"/>
</dbReference>
<feature type="domain" description="TTI1 N-terminal TPR" evidence="2">
    <location>
        <begin position="10"/>
        <end position="363"/>
    </location>
</feature>
<dbReference type="AlphaFoldDB" id="A0A9P0BB31"/>
<dbReference type="OrthoDB" id="49511at2759"/>
<dbReference type="Pfam" id="PF21547">
    <property type="entry name" value="TTI1"/>
    <property type="match status" value="1"/>
</dbReference>
<keyword evidence="5" id="KW-1185">Reference proteome</keyword>
<dbReference type="Proteomes" id="UP001154078">
    <property type="component" value="Chromosome 6"/>
</dbReference>
<dbReference type="InterPro" id="IPR016024">
    <property type="entry name" value="ARM-type_fold"/>
</dbReference>
<dbReference type="InterPro" id="IPR057566">
    <property type="entry name" value="TPR_TTI1_N"/>
</dbReference>
<dbReference type="PANTHER" id="PTHR18460">
    <property type="entry name" value="TEL2 INTERACTING PROTEIN 1 TTI1 FAMILY MEMBER"/>
    <property type="match status" value="1"/>
</dbReference>
<protein>
    <recommendedName>
        <fullName evidence="6">TELO2-interacting protein 1 homolog</fullName>
    </recommendedName>
</protein>
<evidence type="ECO:0000256" key="1">
    <source>
        <dbReference type="PROSITE-ProRule" id="PRU00103"/>
    </source>
</evidence>
<feature type="domain" description="TTI1 C-terminal TPR" evidence="3">
    <location>
        <begin position="729"/>
        <end position="998"/>
    </location>
</feature>
<sequence length="1026" mass="118969">MEDLSSFEEFYALKKLCHEVANDCNNEDYINSIKNIIAKSSNTFINVTHAHILSALYPILKKVSEDKKMFSNEHKQNIIETLNELFKKFKLDKKGVFFNIYAFLLSEIYDHEKHIVLNISEEYKLSILDCMTSLAKCLSSEVIFDIYTKENAPKFCQMLYVALEIAKKEQMRSLRIAAVECILAIAQVLDDKDFNDVVIKNQVSEVFLYFIPGIASGLKDIALLDEKVGHKIPVIALKAWGRLVSILMAHYGAPDEPFNMKNLKNILNKEDLKYNNKSRHLESSNDVEEYLNSQKRNSQWYKTADSKMKIMVLGFCKLVYHSHYKVRLELVEMSGLLIEDCYRNIPSTIGNLIEIVISLSEDENDEVKNASKNILSNLSNKFSESQFKTLLENLEEGFFNSINSLPRKFNGIDEREQLSALNLIIGYINLFGKYKLNVVLMSSVHLNKLMTTLIHISELEKTNISLLEEYTVNELDISPDLKTPWKVFRKFKEDSIKNKIEELCSLLAQYGSLNVISDFLLDNFLTNPEERKETIFLLNGLLMGAKNSKDHNNVIKNIINMYTNKKYWYIPVQIKNDEYGFEYTLAEIQDNVILVCLMTEGIGKIALVIEENFNKFMLGTLYLVFERAGSGNPLIKTSGLSALKNISLACKYKNITDLVIKNIDYFSFYVERNLNKIEQNQDVLNVLTVILKYSKIEVLSYISEIIKEVLMQSCDTFKEKYSTGYLRIFHIFIQSIIVWFDVQPKILPIKSKKQKEREEQDFYVSGITKEDFSDEIMNKSAEEMYREDMEKKKIENEELEDEVYKKPDPPLHIKLTVQILGRSLHFLPSKDSSRKLLVLQILNNGLEIIRDWDDELLPIVHQIWSPLVRRFKEFDNSLIINYSFTLLVTLARLSKEFIRMRAQNDVLPSLMEILNKLSIESHLKDKGSAYRYTQAYKLQLNIIHGLGSLLIDLDATDIHFNVAITTIIIYLSDKQPVPLQEVTVNFFELLWKYNPDLINKNVNKWLNNTEYTNCTKNLNIICKKCK</sequence>
<dbReference type="Pfam" id="PF24176">
    <property type="entry name" value="TPR_TTI1_2nd"/>
    <property type="match status" value="1"/>
</dbReference>
<name>A0A9P0BB31_BRAAE</name>
<dbReference type="InterPro" id="IPR049362">
    <property type="entry name" value="TTI1_rpt"/>
</dbReference>
<dbReference type="Pfam" id="PF24181">
    <property type="entry name" value="TPR_TTI1_C"/>
    <property type="match status" value="1"/>
</dbReference>
<proteinExistence type="predicted"/>
<dbReference type="InterPro" id="IPR011989">
    <property type="entry name" value="ARM-like"/>
</dbReference>
<evidence type="ECO:0000259" key="3">
    <source>
        <dbReference type="Pfam" id="PF24181"/>
    </source>
</evidence>
<evidence type="ECO:0008006" key="6">
    <source>
        <dbReference type="Google" id="ProtNLM"/>
    </source>
</evidence>
<gene>
    <name evidence="4" type="ORF">MELIAE_LOCUS9356</name>
</gene>
<dbReference type="EMBL" id="OV121137">
    <property type="protein sequence ID" value="CAH0559229.1"/>
    <property type="molecule type" value="Genomic_DNA"/>
</dbReference>
<dbReference type="SUPFAM" id="SSF48371">
    <property type="entry name" value="ARM repeat"/>
    <property type="match status" value="1"/>
</dbReference>
<accession>A0A9P0BB31</accession>
<dbReference type="Pfam" id="PF24173">
    <property type="entry name" value="TPR_TTI1_N"/>
    <property type="match status" value="1"/>
</dbReference>
<organism evidence="4 5">
    <name type="scientific">Brassicogethes aeneus</name>
    <name type="common">Rape pollen beetle</name>
    <name type="synonym">Meligethes aeneus</name>
    <dbReference type="NCBI Taxonomy" id="1431903"/>
    <lineage>
        <taxon>Eukaryota</taxon>
        <taxon>Metazoa</taxon>
        <taxon>Ecdysozoa</taxon>
        <taxon>Arthropoda</taxon>
        <taxon>Hexapoda</taxon>
        <taxon>Insecta</taxon>
        <taxon>Pterygota</taxon>
        <taxon>Neoptera</taxon>
        <taxon>Endopterygota</taxon>
        <taxon>Coleoptera</taxon>
        <taxon>Polyphaga</taxon>
        <taxon>Cucujiformia</taxon>
        <taxon>Nitidulidae</taxon>
        <taxon>Meligethinae</taxon>
        <taxon>Brassicogethes</taxon>
    </lineage>
</organism>
<reference evidence="4" key="1">
    <citation type="submission" date="2021-12" db="EMBL/GenBank/DDBJ databases">
        <authorList>
            <person name="King R."/>
        </authorList>
    </citation>
    <scope>NUCLEOTIDE SEQUENCE</scope>
</reference>
<feature type="repeat" description="HEAT" evidence="1">
    <location>
        <begin position="352"/>
        <end position="390"/>
    </location>
</feature>
<evidence type="ECO:0000259" key="2">
    <source>
        <dbReference type="Pfam" id="PF24173"/>
    </source>
</evidence>
<dbReference type="InterPro" id="IPR052587">
    <property type="entry name" value="TELO2-interacting_protein_1"/>
</dbReference>
<dbReference type="GO" id="GO:0005737">
    <property type="term" value="C:cytoplasm"/>
    <property type="evidence" value="ECO:0007669"/>
    <property type="project" value="TreeGrafter"/>
</dbReference>
<dbReference type="Gene3D" id="1.25.10.10">
    <property type="entry name" value="Leucine-rich Repeat Variant"/>
    <property type="match status" value="1"/>
</dbReference>